<protein>
    <recommendedName>
        <fullName evidence="5">SEC63 domain-containing protein</fullName>
    </recommendedName>
</protein>
<comment type="subcellular location">
    <subcellularLocation>
        <location evidence="1">Membrane</location>
        <topology evidence="1">Multi-pass membrane protein</topology>
    </subcellularLocation>
</comment>
<sequence length="200" mass="22241">MPVLMRARATLSACARQLGNEAPGKRALLIPTRSNRHCDTHYHWLPCSDMDLAKACPIPVDSLDSPHTKAHLLFQAHFSRLQLPSSDYITDLKSVLDQAIRILQAIIDIVANQGWLAPALSGIVLLQMIIQARWHSENTLLTLPLVDNSVLEDFASVSVHSLPEAMHLVAHSPKVLEKALQGRLKERGFQQVGIFCVFFL</sequence>
<keyword evidence="2" id="KW-0812">Transmembrane</keyword>
<dbReference type="GO" id="GO:0005634">
    <property type="term" value="C:nucleus"/>
    <property type="evidence" value="ECO:0007669"/>
    <property type="project" value="TreeGrafter"/>
</dbReference>
<gene>
    <name evidence="6" type="ORF">HPB51_015563</name>
</gene>
<keyword evidence="7" id="KW-1185">Reference proteome</keyword>
<dbReference type="GO" id="GO:0043138">
    <property type="term" value="F:3'-5' DNA helicase activity"/>
    <property type="evidence" value="ECO:0007669"/>
    <property type="project" value="TreeGrafter"/>
</dbReference>
<comment type="caution">
    <text evidence="6">The sequence shown here is derived from an EMBL/GenBank/DDBJ whole genome shotgun (WGS) entry which is preliminary data.</text>
</comment>
<dbReference type="InterPro" id="IPR004179">
    <property type="entry name" value="Sec63-dom"/>
</dbReference>
<evidence type="ECO:0000256" key="1">
    <source>
        <dbReference type="ARBA" id="ARBA00004141"/>
    </source>
</evidence>
<dbReference type="GO" id="GO:0016020">
    <property type="term" value="C:membrane"/>
    <property type="evidence" value="ECO:0007669"/>
    <property type="project" value="UniProtKB-SubCell"/>
</dbReference>
<dbReference type="SMART" id="SM00973">
    <property type="entry name" value="Sec63"/>
    <property type="match status" value="1"/>
</dbReference>
<dbReference type="GO" id="GO:0003723">
    <property type="term" value="F:RNA binding"/>
    <property type="evidence" value="ECO:0007669"/>
    <property type="project" value="TreeGrafter"/>
</dbReference>
<dbReference type="SUPFAM" id="SSF158702">
    <property type="entry name" value="Sec63 N-terminal domain-like"/>
    <property type="match status" value="1"/>
</dbReference>
<dbReference type="EMBL" id="JABSTU010000009">
    <property type="protein sequence ID" value="KAH8021383.1"/>
    <property type="molecule type" value="Genomic_DNA"/>
</dbReference>
<dbReference type="AlphaFoldDB" id="A0A9J6DGY8"/>
<evidence type="ECO:0000256" key="4">
    <source>
        <dbReference type="ARBA" id="ARBA00023136"/>
    </source>
</evidence>
<proteinExistence type="predicted"/>
<feature type="domain" description="SEC63" evidence="5">
    <location>
        <begin position="9"/>
        <end position="197"/>
    </location>
</feature>
<keyword evidence="3" id="KW-1133">Transmembrane helix</keyword>
<keyword evidence="4" id="KW-0472">Membrane</keyword>
<name>A0A9J6DGY8_RHIMP</name>
<evidence type="ECO:0000256" key="3">
    <source>
        <dbReference type="ARBA" id="ARBA00022989"/>
    </source>
</evidence>
<reference evidence="6" key="2">
    <citation type="submission" date="2021-09" db="EMBL/GenBank/DDBJ databases">
        <authorList>
            <person name="Jia N."/>
            <person name="Wang J."/>
            <person name="Shi W."/>
            <person name="Du L."/>
            <person name="Sun Y."/>
            <person name="Zhan W."/>
            <person name="Jiang J."/>
            <person name="Wang Q."/>
            <person name="Zhang B."/>
            <person name="Ji P."/>
            <person name="Sakyi L.B."/>
            <person name="Cui X."/>
            <person name="Yuan T."/>
            <person name="Jiang B."/>
            <person name="Yang W."/>
            <person name="Lam T.T.-Y."/>
            <person name="Chang Q."/>
            <person name="Ding S."/>
            <person name="Wang X."/>
            <person name="Zhu J."/>
            <person name="Ruan X."/>
            <person name="Zhao L."/>
            <person name="Wei J."/>
            <person name="Que T."/>
            <person name="Du C."/>
            <person name="Cheng J."/>
            <person name="Dai P."/>
            <person name="Han X."/>
            <person name="Huang E."/>
            <person name="Gao Y."/>
            <person name="Liu J."/>
            <person name="Shao H."/>
            <person name="Ye R."/>
            <person name="Li L."/>
            <person name="Wei W."/>
            <person name="Wang X."/>
            <person name="Wang C."/>
            <person name="Huo Q."/>
            <person name="Li W."/>
            <person name="Guo W."/>
            <person name="Chen H."/>
            <person name="Chen S."/>
            <person name="Zhou L."/>
            <person name="Zhou L."/>
            <person name="Ni X."/>
            <person name="Tian J."/>
            <person name="Zhou Y."/>
            <person name="Sheng Y."/>
            <person name="Liu T."/>
            <person name="Pan Y."/>
            <person name="Xia L."/>
            <person name="Li J."/>
            <person name="Zhao F."/>
            <person name="Cao W."/>
        </authorList>
    </citation>
    <scope>NUCLEOTIDE SEQUENCE</scope>
    <source>
        <strain evidence="6">Rmic-2018</strain>
        <tissue evidence="6">Larvae</tissue>
    </source>
</reference>
<evidence type="ECO:0000259" key="5">
    <source>
        <dbReference type="SMART" id="SM00973"/>
    </source>
</evidence>
<dbReference type="PANTHER" id="PTHR24075">
    <property type="entry name" value="SEC63 DOMAIN-CONTAINING"/>
    <property type="match status" value="1"/>
</dbReference>
<dbReference type="Gene3D" id="1.10.3380.10">
    <property type="entry name" value="Sec63 N-terminal domain-like domain"/>
    <property type="match status" value="1"/>
</dbReference>
<dbReference type="Pfam" id="PF02889">
    <property type="entry name" value="Sec63"/>
    <property type="match status" value="1"/>
</dbReference>
<organism evidence="6 7">
    <name type="scientific">Rhipicephalus microplus</name>
    <name type="common">Cattle tick</name>
    <name type="synonym">Boophilus microplus</name>
    <dbReference type="NCBI Taxonomy" id="6941"/>
    <lineage>
        <taxon>Eukaryota</taxon>
        <taxon>Metazoa</taxon>
        <taxon>Ecdysozoa</taxon>
        <taxon>Arthropoda</taxon>
        <taxon>Chelicerata</taxon>
        <taxon>Arachnida</taxon>
        <taxon>Acari</taxon>
        <taxon>Parasitiformes</taxon>
        <taxon>Ixodida</taxon>
        <taxon>Ixodoidea</taxon>
        <taxon>Ixodidae</taxon>
        <taxon>Rhipicephalinae</taxon>
        <taxon>Rhipicephalus</taxon>
        <taxon>Boophilus</taxon>
    </lineage>
</organism>
<dbReference type="PANTHER" id="PTHR24075:SF6">
    <property type="entry name" value="ACTIVATING SIGNAL COINTEGRATOR 1 COMPLEX SUBUNIT 3"/>
    <property type="match status" value="1"/>
</dbReference>
<evidence type="ECO:0000256" key="2">
    <source>
        <dbReference type="ARBA" id="ARBA00022692"/>
    </source>
</evidence>
<evidence type="ECO:0000313" key="7">
    <source>
        <dbReference type="Proteomes" id="UP000821866"/>
    </source>
</evidence>
<dbReference type="Proteomes" id="UP000821866">
    <property type="component" value="Chromosome 7"/>
</dbReference>
<dbReference type="VEuPathDB" id="VectorBase:LOC119175108"/>
<accession>A0A9J6DGY8</accession>
<reference evidence="6" key="1">
    <citation type="journal article" date="2020" name="Cell">
        <title>Large-Scale Comparative Analyses of Tick Genomes Elucidate Their Genetic Diversity and Vector Capacities.</title>
        <authorList>
            <consortium name="Tick Genome and Microbiome Consortium (TIGMIC)"/>
            <person name="Jia N."/>
            <person name="Wang J."/>
            <person name="Shi W."/>
            <person name="Du L."/>
            <person name="Sun Y."/>
            <person name="Zhan W."/>
            <person name="Jiang J.F."/>
            <person name="Wang Q."/>
            <person name="Zhang B."/>
            <person name="Ji P."/>
            <person name="Bell-Sakyi L."/>
            <person name="Cui X.M."/>
            <person name="Yuan T.T."/>
            <person name="Jiang B.G."/>
            <person name="Yang W.F."/>
            <person name="Lam T.T."/>
            <person name="Chang Q.C."/>
            <person name="Ding S.J."/>
            <person name="Wang X.J."/>
            <person name="Zhu J.G."/>
            <person name="Ruan X.D."/>
            <person name="Zhao L."/>
            <person name="Wei J.T."/>
            <person name="Ye R.Z."/>
            <person name="Que T.C."/>
            <person name="Du C.H."/>
            <person name="Zhou Y.H."/>
            <person name="Cheng J.X."/>
            <person name="Dai P.F."/>
            <person name="Guo W.B."/>
            <person name="Han X.H."/>
            <person name="Huang E.J."/>
            <person name="Li L.F."/>
            <person name="Wei W."/>
            <person name="Gao Y.C."/>
            <person name="Liu J.Z."/>
            <person name="Shao H.Z."/>
            <person name="Wang X."/>
            <person name="Wang C.C."/>
            <person name="Yang T.C."/>
            <person name="Huo Q.B."/>
            <person name="Li W."/>
            <person name="Chen H.Y."/>
            <person name="Chen S.E."/>
            <person name="Zhou L.G."/>
            <person name="Ni X.B."/>
            <person name="Tian J.H."/>
            <person name="Sheng Y."/>
            <person name="Liu T."/>
            <person name="Pan Y.S."/>
            <person name="Xia L.Y."/>
            <person name="Li J."/>
            <person name="Zhao F."/>
            <person name="Cao W.C."/>
        </authorList>
    </citation>
    <scope>NUCLEOTIDE SEQUENCE</scope>
    <source>
        <strain evidence="6">Rmic-2018</strain>
    </source>
</reference>
<evidence type="ECO:0000313" key="6">
    <source>
        <dbReference type="EMBL" id="KAH8021383.1"/>
    </source>
</evidence>